<keyword evidence="2 4" id="KW-0012">Acyltransferase</keyword>
<evidence type="ECO:0000259" key="3">
    <source>
        <dbReference type="PROSITE" id="PS51186"/>
    </source>
</evidence>
<organism evidence="4 5">
    <name type="scientific">Kitasatospora aburaviensis</name>
    <dbReference type="NCBI Taxonomy" id="67265"/>
    <lineage>
        <taxon>Bacteria</taxon>
        <taxon>Bacillati</taxon>
        <taxon>Actinomycetota</taxon>
        <taxon>Actinomycetes</taxon>
        <taxon>Kitasatosporales</taxon>
        <taxon>Streptomycetaceae</taxon>
        <taxon>Kitasatospora</taxon>
    </lineage>
</organism>
<evidence type="ECO:0000256" key="2">
    <source>
        <dbReference type="ARBA" id="ARBA00023315"/>
    </source>
</evidence>
<dbReference type="InterPro" id="IPR016181">
    <property type="entry name" value="Acyl_CoA_acyltransferase"/>
</dbReference>
<dbReference type="EC" id="2.3.-.-" evidence="4"/>
<dbReference type="PANTHER" id="PTHR43420">
    <property type="entry name" value="ACETYLTRANSFERASE"/>
    <property type="match status" value="1"/>
</dbReference>
<dbReference type="Proteomes" id="UP001596067">
    <property type="component" value="Unassembled WGS sequence"/>
</dbReference>
<dbReference type="EMBL" id="JBHSOD010000045">
    <property type="protein sequence ID" value="MFC5888787.1"/>
    <property type="molecule type" value="Genomic_DNA"/>
</dbReference>
<dbReference type="InterPro" id="IPR050680">
    <property type="entry name" value="YpeA/RimI_acetyltransf"/>
</dbReference>
<keyword evidence="5" id="KW-1185">Reference proteome</keyword>
<dbReference type="CDD" id="cd04301">
    <property type="entry name" value="NAT_SF"/>
    <property type="match status" value="1"/>
</dbReference>
<dbReference type="Gene3D" id="3.40.630.30">
    <property type="match status" value="1"/>
</dbReference>
<dbReference type="RefSeq" id="WP_380236472.1">
    <property type="nucleotide sequence ID" value="NZ_JBHSOD010000045.1"/>
</dbReference>
<keyword evidence="1 4" id="KW-0808">Transferase</keyword>
<evidence type="ECO:0000313" key="4">
    <source>
        <dbReference type="EMBL" id="MFC5888787.1"/>
    </source>
</evidence>
<dbReference type="Pfam" id="PF00583">
    <property type="entry name" value="Acetyltransf_1"/>
    <property type="match status" value="1"/>
</dbReference>
<gene>
    <name evidence="4" type="ORF">ACFP0N_27850</name>
</gene>
<dbReference type="InterPro" id="IPR000182">
    <property type="entry name" value="GNAT_dom"/>
</dbReference>
<name>A0ABW1F390_9ACTN</name>
<evidence type="ECO:0000256" key="1">
    <source>
        <dbReference type="ARBA" id="ARBA00022679"/>
    </source>
</evidence>
<reference evidence="5" key="1">
    <citation type="journal article" date="2019" name="Int. J. Syst. Evol. Microbiol.">
        <title>The Global Catalogue of Microorganisms (GCM) 10K type strain sequencing project: providing services to taxonomists for standard genome sequencing and annotation.</title>
        <authorList>
            <consortium name="The Broad Institute Genomics Platform"/>
            <consortium name="The Broad Institute Genome Sequencing Center for Infectious Disease"/>
            <person name="Wu L."/>
            <person name="Ma J."/>
        </authorList>
    </citation>
    <scope>NUCLEOTIDE SEQUENCE [LARGE SCALE GENOMIC DNA]</scope>
    <source>
        <strain evidence="5">CGMCC 4.1469</strain>
    </source>
</reference>
<evidence type="ECO:0000313" key="5">
    <source>
        <dbReference type="Proteomes" id="UP001596067"/>
    </source>
</evidence>
<feature type="domain" description="N-acetyltransferase" evidence="3">
    <location>
        <begin position="13"/>
        <end position="159"/>
    </location>
</feature>
<comment type="caution">
    <text evidence="4">The sequence shown here is derived from an EMBL/GenBank/DDBJ whole genome shotgun (WGS) entry which is preliminary data.</text>
</comment>
<dbReference type="PROSITE" id="PS51186">
    <property type="entry name" value="GNAT"/>
    <property type="match status" value="1"/>
</dbReference>
<dbReference type="PANTHER" id="PTHR43420:SF12">
    <property type="entry name" value="N-ACETYLTRANSFERASE DOMAIN-CONTAINING PROTEIN"/>
    <property type="match status" value="1"/>
</dbReference>
<proteinExistence type="predicted"/>
<dbReference type="SUPFAM" id="SSF55729">
    <property type="entry name" value="Acyl-CoA N-acyltransferases (Nat)"/>
    <property type="match status" value="1"/>
</dbReference>
<protein>
    <submittedName>
        <fullName evidence="4">GNAT family N-acetyltransferase</fullName>
        <ecNumber evidence="4">2.3.-.-</ecNumber>
    </submittedName>
</protein>
<dbReference type="GO" id="GO:0016746">
    <property type="term" value="F:acyltransferase activity"/>
    <property type="evidence" value="ECO:0007669"/>
    <property type="project" value="UniProtKB-KW"/>
</dbReference>
<accession>A0ABW1F390</accession>
<sequence>MHHGVRPTGPAGMSVRSATEQDLSELVRMDHRLFPDMPYPYFALRQLFELYRDRLLVLDHDGELAGYALFATTADGARSWVLALGVVPGVRGLGYGRRLMAQGLRRLADDGVREVMITVAPGNAAACGLYESLGFVQVDHRVDYFGPGADRLIMRMSLPGWHIE</sequence>